<evidence type="ECO:0000256" key="8">
    <source>
        <dbReference type="ARBA" id="ARBA00047841"/>
    </source>
</evidence>
<keyword evidence="11" id="KW-1185">Reference proteome</keyword>
<dbReference type="SMART" id="SM01007">
    <property type="entry name" value="Aldolase_II"/>
    <property type="match status" value="1"/>
</dbReference>
<accession>A0A9W6ZSS4</accession>
<evidence type="ECO:0000313" key="11">
    <source>
        <dbReference type="Proteomes" id="UP001165122"/>
    </source>
</evidence>
<evidence type="ECO:0000256" key="3">
    <source>
        <dbReference type="ARBA" id="ARBA00022603"/>
    </source>
</evidence>
<dbReference type="GO" id="GO:0032259">
    <property type="term" value="P:methylation"/>
    <property type="evidence" value="ECO:0007669"/>
    <property type="project" value="UniProtKB-KW"/>
</dbReference>
<dbReference type="PANTHER" id="PTHR44307">
    <property type="entry name" value="PHOSPHOETHANOLAMINE METHYLTRANSFERASE"/>
    <property type="match status" value="1"/>
</dbReference>
<dbReference type="PANTHER" id="PTHR44307:SF2">
    <property type="entry name" value="PHOSPHOETHANOLAMINE METHYLTRANSFERASE ISOFORM X1"/>
    <property type="match status" value="1"/>
</dbReference>
<dbReference type="CDD" id="cd02440">
    <property type="entry name" value="AdoMet_MTases"/>
    <property type="match status" value="1"/>
</dbReference>
<dbReference type="GO" id="GO:0000234">
    <property type="term" value="F:phosphoethanolamine N-methyltransferase activity"/>
    <property type="evidence" value="ECO:0007669"/>
    <property type="project" value="UniProtKB-EC"/>
</dbReference>
<evidence type="ECO:0000313" key="10">
    <source>
        <dbReference type="EMBL" id="GMH55950.1"/>
    </source>
</evidence>
<comment type="catalytic activity">
    <reaction evidence="8">
        <text>N-methylethanolamine phosphate + S-adenosyl-L-methionine = N,N-dimethylethanolamine phosphate + S-adenosyl-L-homocysteine + H(+)</text>
        <dbReference type="Rhea" id="RHEA:25321"/>
        <dbReference type="ChEBI" id="CHEBI:15378"/>
        <dbReference type="ChEBI" id="CHEBI:57781"/>
        <dbReference type="ChEBI" id="CHEBI:57856"/>
        <dbReference type="ChEBI" id="CHEBI:58641"/>
        <dbReference type="ChEBI" id="CHEBI:59789"/>
        <dbReference type="EC" id="2.1.1.103"/>
    </reaction>
    <physiologicalReaction direction="left-to-right" evidence="8">
        <dbReference type="Rhea" id="RHEA:25322"/>
    </physiologicalReaction>
</comment>
<dbReference type="InterPro" id="IPR029063">
    <property type="entry name" value="SAM-dependent_MTases_sf"/>
</dbReference>
<dbReference type="Pfam" id="PF13649">
    <property type="entry name" value="Methyltransf_25"/>
    <property type="match status" value="1"/>
</dbReference>
<gene>
    <name evidence="10" type="ORF">TrLO_g15811</name>
</gene>
<evidence type="ECO:0000256" key="7">
    <source>
        <dbReference type="ARBA" id="ARBA00047622"/>
    </source>
</evidence>
<sequence length="470" mass="51937">MGSNFMSAGGLSTTIEYCSKLNLKGGEKILDIGCGIGGSAFYLAEEFNCKITAVDISTSSLTLASQRLSSKYPNLKNNISFIEADVLNQEYDDSSFDVVYSRDAILHFPFNQKKILFEKIRKWLKPGGQVLITDYGTTETPTTGFKEYAKKRGYHLYTPKGYASALSSCGFKVIGDTDYTLEYCKISLQELNRVKTGPGKLKFVEEFGEEALTDIRRVYEDKINMCLTDSRTFCVVHAFNPRKFDDERRQVLETCKEMFKSGLVLGTDGNISMRIGDDHIAIKGSGLPYETLGVEGIVVCDLEGKAISGEVYKPSSEINLHLGLYKFRSDFTSIVHCHSKSSSAVACTRKPLPCFHYSVGELTEGMEIPCAEYATYGTEMLADNVVKAMGNTSVGCLMSNHGSVCGGTSLSEAMYRAKRLENLCEVYLMTKGLEIVNMSEKEMEECRERDKSYGQAEEGEGVGHGNHGCC</sequence>
<evidence type="ECO:0000256" key="2">
    <source>
        <dbReference type="ARBA" id="ARBA00005189"/>
    </source>
</evidence>
<reference evidence="11" key="1">
    <citation type="journal article" date="2023" name="Commun. Biol.">
        <title>Genome analysis of Parmales, the sister group of diatoms, reveals the evolutionary specialization of diatoms from phago-mixotrophs to photoautotrophs.</title>
        <authorList>
            <person name="Ban H."/>
            <person name="Sato S."/>
            <person name="Yoshikawa S."/>
            <person name="Yamada K."/>
            <person name="Nakamura Y."/>
            <person name="Ichinomiya M."/>
            <person name="Sato N."/>
            <person name="Blanc-Mathieu R."/>
            <person name="Endo H."/>
            <person name="Kuwata A."/>
            <person name="Ogata H."/>
        </authorList>
    </citation>
    <scope>NUCLEOTIDE SEQUENCE [LARGE SCALE GENOMIC DNA]</scope>
    <source>
        <strain evidence="11">NIES 3700</strain>
    </source>
</reference>
<dbReference type="Proteomes" id="UP001165122">
    <property type="component" value="Unassembled WGS sequence"/>
</dbReference>
<comment type="catalytic activity">
    <reaction evidence="7">
        <text>phosphoethanolamine + S-adenosyl-L-methionine = N-methylethanolamine phosphate + S-adenosyl-L-homocysteine + H(+)</text>
        <dbReference type="Rhea" id="RHEA:20365"/>
        <dbReference type="ChEBI" id="CHEBI:15378"/>
        <dbReference type="ChEBI" id="CHEBI:57781"/>
        <dbReference type="ChEBI" id="CHEBI:57856"/>
        <dbReference type="ChEBI" id="CHEBI:58190"/>
        <dbReference type="ChEBI" id="CHEBI:59789"/>
        <dbReference type="EC" id="2.1.1.103"/>
    </reaction>
    <physiologicalReaction direction="left-to-right" evidence="7">
        <dbReference type="Rhea" id="RHEA:20366"/>
    </physiologicalReaction>
</comment>
<dbReference type="Gene3D" id="3.40.50.150">
    <property type="entry name" value="Vaccinia Virus protein VP39"/>
    <property type="match status" value="1"/>
</dbReference>
<evidence type="ECO:0000256" key="6">
    <source>
        <dbReference type="ARBA" id="ARBA00047619"/>
    </source>
</evidence>
<name>A0A9W6ZSS4_9STRA</name>
<comment type="pathway">
    <text evidence="1">Phospholipid metabolism; phosphatidylcholine biosynthesis.</text>
</comment>
<protein>
    <recommendedName>
        <fullName evidence="5">phosphoethanolamine N-methyltransferase</fullName>
        <ecNumber evidence="5">2.1.1.103</ecNumber>
    </recommendedName>
</protein>
<dbReference type="InterPro" id="IPR036409">
    <property type="entry name" value="Aldolase_II/adducin_N_sf"/>
</dbReference>
<dbReference type="Pfam" id="PF00596">
    <property type="entry name" value="Aldolase_II"/>
    <property type="match status" value="1"/>
</dbReference>
<dbReference type="SUPFAM" id="SSF53335">
    <property type="entry name" value="S-adenosyl-L-methionine-dependent methyltransferases"/>
    <property type="match status" value="1"/>
</dbReference>
<dbReference type="EMBL" id="BRXW01000449">
    <property type="protein sequence ID" value="GMH55950.1"/>
    <property type="molecule type" value="Genomic_DNA"/>
</dbReference>
<evidence type="ECO:0000259" key="9">
    <source>
        <dbReference type="SMART" id="SM01007"/>
    </source>
</evidence>
<comment type="pathway">
    <text evidence="2">Lipid metabolism.</text>
</comment>
<proteinExistence type="predicted"/>
<feature type="domain" description="Class II aldolase/adducin N-terminal" evidence="9">
    <location>
        <begin position="249"/>
        <end position="428"/>
    </location>
</feature>
<keyword evidence="3" id="KW-0489">Methyltransferase</keyword>
<comment type="catalytic activity">
    <reaction evidence="6">
        <text>N,N-dimethylethanolamine phosphate + S-adenosyl-L-methionine = phosphocholine + S-adenosyl-L-homocysteine + H(+)</text>
        <dbReference type="Rhea" id="RHEA:25325"/>
        <dbReference type="ChEBI" id="CHEBI:15378"/>
        <dbReference type="ChEBI" id="CHEBI:57856"/>
        <dbReference type="ChEBI" id="CHEBI:58641"/>
        <dbReference type="ChEBI" id="CHEBI:59789"/>
        <dbReference type="ChEBI" id="CHEBI:295975"/>
        <dbReference type="EC" id="2.1.1.103"/>
    </reaction>
    <physiologicalReaction direction="left-to-right" evidence="6">
        <dbReference type="Rhea" id="RHEA:25326"/>
    </physiologicalReaction>
</comment>
<evidence type="ECO:0000256" key="5">
    <source>
        <dbReference type="ARBA" id="ARBA00035674"/>
    </source>
</evidence>
<organism evidence="10 11">
    <name type="scientific">Triparma laevis f. longispina</name>
    <dbReference type="NCBI Taxonomy" id="1714387"/>
    <lineage>
        <taxon>Eukaryota</taxon>
        <taxon>Sar</taxon>
        <taxon>Stramenopiles</taxon>
        <taxon>Ochrophyta</taxon>
        <taxon>Bolidophyceae</taxon>
        <taxon>Parmales</taxon>
        <taxon>Triparmaceae</taxon>
        <taxon>Triparma</taxon>
    </lineage>
</organism>
<evidence type="ECO:0000256" key="1">
    <source>
        <dbReference type="ARBA" id="ARBA00004969"/>
    </source>
</evidence>
<dbReference type="Gene3D" id="3.40.225.10">
    <property type="entry name" value="Class II aldolase/adducin N-terminal domain"/>
    <property type="match status" value="1"/>
</dbReference>
<comment type="caution">
    <text evidence="10">The sequence shown here is derived from an EMBL/GenBank/DDBJ whole genome shotgun (WGS) entry which is preliminary data.</text>
</comment>
<keyword evidence="4" id="KW-0808">Transferase</keyword>
<dbReference type="OrthoDB" id="540004at2759"/>
<dbReference type="AlphaFoldDB" id="A0A9W6ZSS4"/>
<dbReference type="InterPro" id="IPR041698">
    <property type="entry name" value="Methyltransf_25"/>
</dbReference>
<dbReference type="EC" id="2.1.1.103" evidence="5"/>
<evidence type="ECO:0000256" key="4">
    <source>
        <dbReference type="ARBA" id="ARBA00022679"/>
    </source>
</evidence>
<dbReference type="InterPro" id="IPR001303">
    <property type="entry name" value="Aldolase_II/adducin_N"/>
</dbReference>
<dbReference type="SUPFAM" id="SSF53639">
    <property type="entry name" value="AraD/HMP-PK domain-like"/>
    <property type="match status" value="1"/>
</dbReference>